<organism evidence="2 3">
    <name type="scientific">Brassica napus</name>
    <name type="common">Rape</name>
    <dbReference type="NCBI Taxonomy" id="3708"/>
    <lineage>
        <taxon>Eukaryota</taxon>
        <taxon>Viridiplantae</taxon>
        <taxon>Streptophyta</taxon>
        <taxon>Embryophyta</taxon>
        <taxon>Tracheophyta</taxon>
        <taxon>Spermatophyta</taxon>
        <taxon>Magnoliopsida</taxon>
        <taxon>eudicotyledons</taxon>
        <taxon>Gunneridae</taxon>
        <taxon>Pentapetalae</taxon>
        <taxon>rosids</taxon>
        <taxon>malvids</taxon>
        <taxon>Brassicales</taxon>
        <taxon>Brassicaceae</taxon>
        <taxon>Brassiceae</taxon>
        <taxon>Brassica</taxon>
    </lineage>
</organism>
<dbReference type="PANTHER" id="PTHR35099">
    <property type="entry name" value="OS02G0182700 PROTEIN"/>
    <property type="match status" value="1"/>
</dbReference>
<gene>
    <name evidence="2" type="ORF">HID58_023435</name>
</gene>
<dbReference type="Proteomes" id="UP000824890">
    <property type="component" value="Unassembled WGS sequence"/>
</dbReference>
<accession>A0ABQ8D228</accession>
<proteinExistence type="predicted"/>
<sequence length="236" mass="26294">MTQPSAMSSMGPTKFSHTSTLLSLEPEMVTSDDWTKSAMRDGEVVAELLVKLKKAKVRPVLFSCPTLRWGNRQPRSRKEAESARCSPSTPLSWSASSSPSAYLDGHEATAGSFPVGSRSKVLVTDDLDFDVRRLQNKKDTASLRERGDIKNKNLKRMKLNTQISTSLSECNLVENEDGNFLLPDLNLMPCEEATLYDINEGNTLKPLESGLIRVDSSDHLWLSFRKESASQELKKK</sequence>
<protein>
    <submittedName>
        <fullName evidence="2">Uncharacterized protein</fullName>
    </submittedName>
</protein>
<evidence type="ECO:0000313" key="2">
    <source>
        <dbReference type="EMBL" id="KAH0923417.1"/>
    </source>
</evidence>
<evidence type="ECO:0000313" key="3">
    <source>
        <dbReference type="Proteomes" id="UP000824890"/>
    </source>
</evidence>
<dbReference type="EMBL" id="JAGKQM010000006">
    <property type="protein sequence ID" value="KAH0923417.1"/>
    <property type="molecule type" value="Genomic_DNA"/>
</dbReference>
<evidence type="ECO:0000256" key="1">
    <source>
        <dbReference type="SAM" id="MobiDB-lite"/>
    </source>
</evidence>
<comment type="caution">
    <text evidence="2">The sequence shown here is derived from an EMBL/GenBank/DDBJ whole genome shotgun (WGS) entry which is preliminary data.</text>
</comment>
<feature type="compositionally biased region" description="Low complexity" evidence="1">
    <location>
        <begin position="86"/>
        <end position="98"/>
    </location>
</feature>
<reference evidence="2 3" key="1">
    <citation type="submission" date="2021-05" db="EMBL/GenBank/DDBJ databases">
        <title>Genome Assembly of Synthetic Allotetraploid Brassica napus Reveals Homoeologous Exchanges between Subgenomes.</title>
        <authorList>
            <person name="Davis J.T."/>
        </authorList>
    </citation>
    <scope>NUCLEOTIDE SEQUENCE [LARGE SCALE GENOMIC DNA]</scope>
    <source>
        <strain evidence="3">cv. Da-Ae</strain>
        <tissue evidence="2">Seedling</tissue>
    </source>
</reference>
<name>A0ABQ8D228_BRANA</name>
<dbReference type="PANTHER" id="PTHR35099:SF19">
    <property type="match status" value="1"/>
</dbReference>
<feature type="region of interest" description="Disordered" evidence="1">
    <location>
        <begin position="71"/>
        <end position="98"/>
    </location>
</feature>
<keyword evidence="3" id="KW-1185">Reference proteome</keyword>